<evidence type="ECO:0000313" key="8">
    <source>
        <dbReference type="EMBL" id="PRX99792.1"/>
    </source>
</evidence>
<keyword evidence="9" id="KW-1185">Reference proteome</keyword>
<feature type="transmembrane region" description="Helical" evidence="7">
    <location>
        <begin position="152"/>
        <end position="174"/>
    </location>
</feature>
<dbReference type="Proteomes" id="UP000237846">
    <property type="component" value="Unassembled WGS sequence"/>
</dbReference>
<evidence type="ECO:0000256" key="6">
    <source>
        <dbReference type="ARBA" id="ARBA00023136"/>
    </source>
</evidence>
<reference evidence="8 9" key="1">
    <citation type="submission" date="2018-03" db="EMBL/GenBank/DDBJ databases">
        <title>Genomic Encyclopedia of Archaeal and Bacterial Type Strains, Phase II (KMG-II): from individual species to whole genera.</title>
        <authorList>
            <person name="Goeker M."/>
        </authorList>
    </citation>
    <scope>NUCLEOTIDE SEQUENCE [LARGE SCALE GENOMIC DNA]</scope>
    <source>
        <strain evidence="8 9">DSM 45601</strain>
    </source>
</reference>
<dbReference type="Pfam" id="PF02322">
    <property type="entry name" value="Cyt_bd_oxida_II"/>
    <property type="match status" value="1"/>
</dbReference>
<dbReference type="GO" id="GO:0005886">
    <property type="term" value="C:plasma membrane"/>
    <property type="evidence" value="ECO:0007669"/>
    <property type="project" value="UniProtKB-SubCell"/>
</dbReference>
<feature type="transmembrane region" description="Helical" evidence="7">
    <location>
        <begin position="227"/>
        <end position="250"/>
    </location>
</feature>
<dbReference type="GO" id="GO:0016682">
    <property type="term" value="F:oxidoreductase activity, acting on diphenols and related substances as donors, oxygen as acceptor"/>
    <property type="evidence" value="ECO:0007669"/>
    <property type="project" value="TreeGrafter"/>
</dbReference>
<evidence type="ECO:0000256" key="2">
    <source>
        <dbReference type="ARBA" id="ARBA00007543"/>
    </source>
</evidence>
<protein>
    <submittedName>
        <fullName evidence="8">Cytochrome bd-type quinol oxidase subunit 2</fullName>
    </submittedName>
</protein>
<evidence type="ECO:0000256" key="4">
    <source>
        <dbReference type="ARBA" id="ARBA00022692"/>
    </source>
</evidence>
<feature type="transmembrane region" description="Helical" evidence="7">
    <location>
        <begin position="110"/>
        <end position="132"/>
    </location>
</feature>
<dbReference type="EMBL" id="PVZC01000003">
    <property type="protein sequence ID" value="PRX99792.1"/>
    <property type="molecule type" value="Genomic_DNA"/>
</dbReference>
<dbReference type="RefSeq" id="WP_106244702.1">
    <property type="nucleotide sequence ID" value="NZ_PVZC01000003.1"/>
</dbReference>
<dbReference type="GO" id="GO:0019646">
    <property type="term" value="P:aerobic electron transport chain"/>
    <property type="evidence" value="ECO:0007669"/>
    <property type="project" value="TreeGrafter"/>
</dbReference>
<keyword evidence="4 7" id="KW-0812">Transmembrane</keyword>
<keyword evidence="6 7" id="KW-0472">Membrane</keyword>
<keyword evidence="5 7" id="KW-1133">Transmembrane helix</keyword>
<gene>
    <name evidence="8" type="ORF">CLV72_103398</name>
</gene>
<comment type="similarity">
    <text evidence="2">Belongs to the cytochrome ubiquinol oxidase subunit 2 family.</text>
</comment>
<evidence type="ECO:0000256" key="3">
    <source>
        <dbReference type="ARBA" id="ARBA00022475"/>
    </source>
</evidence>
<feature type="transmembrane region" description="Helical" evidence="7">
    <location>
        <begin position="44"/>
        <end position="72"/>
    </location>
</feature>
<dbReference type="AlphaFoldDB" id="A0A2T0Q7M4"/>
<proteinExistence type="inferred from homology"/>
<accession>A0A2T0Q7M4</accession>
<evidence type="ECO:0000256" key="1">
    <source>
        <dbReference type="ARBA" id="ARBA00004651"/>
    </source>
</evidence>
<name>A0A2T0Q7M4_9ACTN</name>
<dbReference type="InterPro" id="IPR003317">
    <property type="entry name" value="Cyt-d_oxidase_su2"/>
</dbReference>
<feature type="transmembrane region" description="Helical" evidence="7">
    <location>
        <begin position="6"/>
        <end position="32"/>
    </location>
</feature>
<dbReference type="OrthoDB" id="9776710at2"/>
<comment type="subcellular location">
    <subcellularLocation>
        <location evidence="1">Cell membrane</location>
        <topology evidence="1">Multi-pass membrane protein</topology>
    </subcellularLocation>
</comment>
<dbReference type="GO" id="GO:0070069">
    <property type="term" value="C:cytochrome complex"/>
    <property type="evidence" value="ECO:0007669"/>
    <property type="project" value="TreeGrafter"/>
</dbReference>
<feature type="transmembrane region" description="Helical" evidence="7">
    <location>
        <begin position="78"/>
        <end position="98"/>
    </location>
</feature>
<sequence>MTAELLAAALLGFFAVGYFVLGGADIGLGMVLPYLGRDPGQRRTAIAAVGPVFLGNEVWLVATAGLLVGAFPDLEGELLTGLFPAVVALLAGWIGRDAGLWMRGRAGGRAWWAVCDTAITAGSWTVALSWGWMFSGLFAGITDRPATGLGAALAALAVAVLFGSHGLAFAALRLSGPLRTRARGPFGPSGEAPTFALTSAAMALLPLAAGIRLPLAATAADDGTLAFLLPVVAIILPLLLAAQVWTWSVFRHRVTGPGYL</sequence>
<keyword evidence="3" id="KW-1003">Cell membrane</keyword>
<dbReference type="PANTHER" id="PTHR43141">
    <property type="entry name" value="CYTOCHROME BD2 SUBUNIT II"/>
    <property type="match status" value="1"/>
</dbReference>
<dbReference type="PANTHER" id="PTHR43141:SF4">
    <property type="entry name" value="CYTOCHROME BD2 SUBUNIT II"/>
    <property type="match status" value="1"/>
</dbReference>
<evidence type="ECO:0000256" key="5">
    <source>
        <dbReference type="ARBA" id="ARBA00022989"/>
    </source>
</evidence>
<evidence type="ECO:0000256" key="7">
    <source>
        <dbReference type="SAM" id="Phobius"/>
    </source>
</evidence>
<evidence type="ECO:0000313" key="9">
    <source>
        <dbReference type="Proteomes" id="UP000237846"/>
    </source>
</evidence>
<feature type="transmembrane region" description="Helical" evidence="7">
    <location>
        <begin position="195"/>
        <end position="215"/>
    </location>
</feature>
<comment type="caution">
    <text evidence="8">The sequence shown here is derived from an EMBL/GenBank/DDBJ whole genome shotgun (WGS) entry which is preliminary data.</text>
</comment>
<dbReference type="GO" id="GO:0009055">
    <property type="term" value="F:electron transfer activity"/>
    <property type="evidence" value="ECO:0007669"/>
    <property type="project" value="TreeGrafter"/>
</dbReference>
<organism evidence="8 9">
    <name type="scientific">Allonocardiopsis opalescens</name>
    <dbReference type="NCBI Taxonomy" id="1144618"/>
    <lineage>
        <taxon>Bacteria</taxon>
        <taxon>Bacillati</taxon>
        <taxon>Actinomycetota</taxon>
        <taxon>Actinomycetes</taxon>
        <taxon>Streptosporangiales</taxon>
        <taxon>Allonocardiopsis</taxon>
    </lineage>
</organism>